<dbReference type="EMBL" id="JACXSI010000070">
    <property type="protein sequence ID" value="MBD3110467.1"/>
    <property type="molecule type" value="Genomic_DNA"/>
</dbReference>
<dbReference type="PIRSF" id="PIRSF026567">
    <property type="entry name" value="Adenine_mtase_bact_prd"/>
    <property type="match status" value="1"/>
</dbReference>
<dbReference type="Pfam" id="PF02384">
    <property type="entry name" value="N6_Mtase"/>
    <property type="match status" value="1"/>
</dbReference>
<dbReference type="InterPro" id="IPR003356">
    <property type="entry name" value="DNA_methylase_A-5"/>
</dbReference>
<dbReference type="InterPro" id="IPR048375">
    <property type="entry name" value="YtxK-like_N"/>
</dbReference>
<evidence type="ECO:0000259" key="2">
    <source>
        <dbReference type="Pfam" id="PF21106"/>
    </source>
</evidence>
<dbReference type="GO" id="GO:0008170">
    <property type="term" value="F:N-methyltransferase activity"/>
    <property type="evidence" value="ECO:0007669"/>
    <property type="project" value="InterPro"/>
</dbReference>
<keyword evidence="4" id="KW-1185">Reference proteome</keyword>
<protein>
    <submittedName>
        <fullName evidence="3">Class I SAM-dependent methyltransferase</fullName>
    </submittedName>
</protein>
<organism evidence="3 4">
    <name type="scientific">Peribacillus faecalis</name>
    <dbReference type="NCBI Taxonomy" id="2772559"/>
    <lineage>
        <taxon>Bacteria</taxon>
        <taxon>Bacillati</taxon>
        <taxon>Bacillota</taxon>
        <taxon>Bacilli</taxon>
        <taxon>Bacillales</taxon>
        <taxon>Bacillaceae</taxon>
        <taxon>Peribacillus</taxon>
    </lineage>
</organism>
<evidence type="ECO:0000259" key="1">
    <source>
        <dbReference type="Pfam" id="PF02384"/>
    </source>
</evidence>
<dbReference type="SUPFAM" id="SSF53335">
    <property type="entry name" value="S-adenosyl-L-methionine-dependent methyltransferases"/>
    <property type="match status" value="1"/>
</dbReference>
<dbReference type="InterPro" id="IPR029063">
    <property type="entry name" value="SAM-dependent_MTases_sf"/>
</dbReference>
<dbReference type="Proteomes" id="UP000602076">
    <property type="component" value="Unassembled WGS sequence"/>
</dbReference>
<gene>
    <name evidence="3" type="ORF">IEO70_19250</name>
</gene>
<dbReference type="GO" id="GO:0003677">
    <property type="term" value="F:DNA binding"/>
    <property type="evidence" value="ECO:0007669"/>
    <property type="project" value="InterPro"/>
</dbReference>
<dbReference type="GO" id="GO:0032259">
    <property type="term" value="P:methylation"/>
    <property type="evidence" value="ECO:0007669"/>
    <property type="project" value="UniProtKB-KW"/>
</dbReference>
<dbReference type="Gene3D" id="1.10.150.470">
    <property type="match status" value="1"/>
</dbReference>
<reference evidence="3" key="1">
    <citation type="submission" date="2020-09" db="EMBL/GenBank/DDBJ databases">
        <title>Bacillus faecalis sp. nov., a moderately halophilic bacterium isolated from cow faeces.</title>
        <authorList>
            <person name="Jiang L."/>
            <person name="Lee J."/>
        </authorList>
    </citation>
    <scope>NUCLEOTIDE SEQUENCE</scope>
    <source>
        <strain evidence="3">AGMB 02131</strain>
    </source>
</reference>
<dbReference type="Gene3D" id="3.40.50.150">
    <property type="entry name" value="Vaccinia Virus protein VP39"/>
    <property type="match status" value="1"/>
</dbReference>
<dbReference type="PANTHER" id="PTHR41313">
    <property type="entry name" value="ADENINE-SPECIFIC METHYLTRANSFERASE"/>
    <property type="match status" value="1"/>
</dbReference>
<dbReference type="RefSeq" id="WP_191000003.1">
    <property type="nucleotide sequence ID" value="NZ_JACXSI010000070.1"/>
</dbReference>
<evidence type="ECO:0000313" key="3">
    <source>
        <dbReference type="EMBL" id="MBD3110467.1"/>
    </source>
</evidence>
<accession>A0A927HD98</accession>
<dbReference type="Pfam" id="PF21106">
    <property type="entry name" value="YtxK_like"/>
    <property type="match status" value="1"/>
</dbReference>
<dbReference type="CDD" id="cd02440">
    <property type="entry name" value="AdoMet_MTases"/>
    <property type="match status" value="1"/>
</dbReference>
<feature type="domain" description="DNA methylase adenine-specific" evidence="1">
    <location>
        <begin position="105"/>
        <end position="304"/>
    </location>
</feature>
<dbReference type="PANTHER" id="PTHR41313:SF1">
    <property type="entry name" value="DNA METHYLASE ADENINE-SPECIFIC DOMAIN-CONTAINING PROTEIN"/>
    <property type="match status" value="1"/>
</dbReference>
<sequence>MKFESIEQAFELFEQTANVIEQECNCTYLEALAETADNIFHHSILQEELSEMSKKRLLKQYDQADFSQLDEETTRKAFQLAILKGMKDNIQPNHQMTPDTIGIFVSYLVRKFMGDNKRFRLFDPAIGTGNLVFTIMQQLKECDIHAIGIDVDDVLIKLAYSGANLLQQPLELYTGDSMKPLFIDPVDVVVSDLPVGYYPDDERASEFEVSASDSEEHTYAHHLLIEQSIKHLAEGGYGIYIVPNSLFESAQSVLLNQYLKKATYIQGLVALPLNLFKNESAAKSVLIVQKKKEGIQQPKQALLAQLPHFSNAKAMSQMLQQMDEWFKAEKNN</sequence>
<dbReference type="AlphaFoldDB" id="A0A927HD98"/>
<comment type="caution">
    <text evidence="3">The sequence shown here is derived from an EMBL/GenBank/DDBJ whole genome shotgun (WGS) entry which is preliminary data.</text>
</comment>
<dbReference type="InterPro" id="IPR016843">
    <property type="entry name" value="S-AdoMet-dep_Ade-MeTrfase_prd"/>
</dbReference>
<name>A0A927HD98_9BACI</name>
<dbReference type="InterPro" id="IPR052933">
    <property type="entry name" value="DNA_Protect_Modify"/>
</dbReference>
<proteinExistence type="predicted"/>
<keyword evidence="3" id="KW-0808">Transferase</keyword>
<evidence type="ECO:0000313" key="4">
    <source>
        <dbReference type="Proteomes" id="UP000602076"/>
    </source>
</evidence>
<feature type="domain" description="YtxK-like N-terminal helical" evidence="2">
    <location>
        <begin position="7"/>
        <end position="86"/>
    </location>
</feature>
<keyword evidence="3" id="KW-0489">Methyltransferase</keyword>